<organism evidence="1 2">
    <name type="scientific">Polyplax serrata</name>
    <name type="common">Common mouse louse</name>
    <dbReference type="NCBI Taxonomy" id="468196"/>
    <lineage>
        <taxon>Eukaryota</taxon>
        <taxon>Metazoa</taxon>
        <taxon>Ecdysozoa</taxon>
        <taxon>Arthropoda</taxon>
        <taxon>Hexapoda</taxon>
        <taxon>Insecta</taxon>
        <taxon>Pterygota</taxon>
        <taxon>Neoptera</taxon>
        <taxon>Paraneoptera</taxon>
        <taxon>Psocodea</taxon>
        <taxon>Troctomorpha</taxon>
        <taxon>Phthiraptera</taxon>
        <taxon>Anoplura</taxon>
        <taxon>Polyplacidae</taxon>
        <taxon>Polyplax</taxon>
    </lineage>
</organism>
<dbReference type="EMBL" id="JAWJWE010000001">
    <property type="protein sequence ID" value="KAK6645155.1"/>
    <property type="molecule type" value="Genomic_DNA"/>
</dbReference>
<dbReference type="Proteomes" id="UP001372834">
    <property type="component" value="Unassembled WGS sequence"/>
</dbReference>
<comment type="caution">
    <text evidence="1">The sequence shown here is derived from an EMBL/GenBank/DDBJ whole genome shotgun (WGS) entry which is preliminary data.</text>
</comment>
<gene>
    <name evidence="1" type="ORF">RUM43_001431</name>
</gene>
<evidence type="ECO:0000313" key="1">
    <source>
        <dbReference type="EMBL" id="KAK6645155.1"/>
    </source>
</evidence>
<proteinExistence type="predicted"/>
<accession>A0AAN8SJH5</accession>
<name>A0AAN8SJH5_POLSC</name>
<evidence type="ECO:0000313" key="2">
    <source>
        <dbReference type="Proteomes" id="UP001372834"/>
    </source>
</evidence>
<dbReference type="AlphaFoldDB" id="A0AAN8SJH5"/>
<reference evidence="1 2" key="1">
    <citation type="submission" date="2023-10" db="EMBL/GenBank/DDBJ databases">
        <title>Genomes of two closely related lineages of the louse Polyplax serrata with different host specificities.</title>
        <authorList>
            <person name="Martinu J."/>
            <person name="Tarabai H."/>
            <person name="Stefka J."/>
            <person name="Hypsa V."/>
        </authorList>
    </citation>
    <scope>NUCLEOTIDE SEQUENCE [LARGE SCALE GENOMIC DNA]</scope>
    <source>
        <strain evidence="1">HR10_N</strain>
    </source>
</reference>
<sequence length="106" mass="12199">MGESAVRGGLVEGTRELHLRSEWSVLECWRKPRYNLKPVSVRRPGAQTQTGRNSSSVEIGTRVLAERTLWLRFDHVSDENQRPPLRLCQMRCYLATCPTTRRFGAK</sequence>
<protein>
    <submittedName>
        <fullName evidence="1">Uncharacterized protein</fullName>
    </submittedName>
</protein>